<evidence type="ECO:0000256" key="2">
    <source>
        <dbReference type="SAM" id="MobiDB-lite"/>
    </source>
</evidence>
<dbReference type="RefSeq" id="WP_183214118.1">
    <property type="nucleotide sequence ID" value="NZ_JACHOR010000004.1"/>
</dbReference>
<comment type="caution">
    <text evidence="4">The sequence shown here is derived from an EMBL/GenBank/DDBJ whole genome shotgun (WGS) entry which is preliminary data.</text>
</comment>
<feature type="region of interest" description="Disordered" evidence="2">
    <location>
        <begin position="78"/>
        <end position="97"/>
    </location>
</feature>
<dbReference type="InterPro" id="IPR054612">
    <property type="entry name" value="Phage_capsid-like_C"/>
</dbReference>
<accession>A0A7W9CJK9</accession>
<evidence type="ECO:0000313" key="5">
    <source>
        <dbReference type="Proteomes" id="UP000545037"/>
    </source>
</evidence>
<sequence length="420" mass="44340">MKETKTVSGTPETRAALHEMMAAFEAFKGANDARLDEIEKKASADVLLEQKVARIDQAVSAAQARLDRVVSEALRPELGSVSGSGSPSVSTAGRATSPFHGEEKAAFEGYVRTGASFGLEMKAGLSSAPTSGGYIVPAETERAIERRLMAGSPMREIATVRTVASGVFRKPVSTAGIASGWVAETAARPETDPATLALLEFPAADLYASPAATQSLLDDALINLDDWLAAEVEDAFAAQETQAFVTGDGVNKPKGFLSYPVVADAGHAWGQIGSVASGAAGAFGGPNPTDRLIDLVYAPGARYRPNGRFVMNRRTVSAIRKFKDADGNYIWAPATRPGETASLLGYAVTEIETMPDLAANSLSIAFGDFGRGYLIVDRAGVRVLRDPYSAKPYVLFYTTKRVGGGVQNFDAIKVMRFSAG</sequence>
<dbReference type="NCBIfam" id="TIGR01554">
    <property type="entry name" value="major_cap_HK97"/>
    <property type="match status" value="1"/>
</dbReference>
<name>A0A7W9CJK9_9CAUL</name>
<dbReference type="Pfam" id="PF05065">
    <property type="entry name" value="Phage_capsid"/>
    <property type="match status" value="1"/>
</dbReference>
<dbReference type="Gene3D" id="3.30.2400.10">
    <property type="entry name" value="Major capsid protein gp5"/>
    <property type="match status" value="1"/>
</dbReference>
<dbReference type="EMBL" id="JACHOR010000004">
    <property type="protein sequence ID" value="MBB5746885.1"/>
    <property type="molecule type" value="Genomic_DNA"/>
</dbReference>
<organism evidence="4 5">
    <name type="scientific">Brevundimonas variabilis</name>
    <dbReference type="NCBI Taxonomy" id="74312"/>
    <lineage>
        <taxon>Bacteria</taxon>
        <taxon>Pseudomonadati</taxon>
        <taxon>Pseudomonadota</taxon>
        <taxon>Alphaproteobacteria</taxon>
        <taxon>Caulobacterales</taxon>
        <taxon>Caulobacteraceae</taxon>
        <taxon>Brevundimonas</taxon>
    </lineage>
</organism>
<protein>
    <submittedName>
        <fullName evidence="4">HK97 family phage major capsid protein</fullName>
    </submittedName>
</protein>
<dbReference type="Proteomes" id="UP000545037">
    <property type="component" value="Unassembled WGS sequence"/>
</dbReference>
<evidence type="ECO:0000313" key="4">
    <source>
        <dbReference type="EMBL" id="MBB5746885.1"/>
    </source>
</evidence>
<dbReference type="AlphaFoldDB" id="A0A7W9CJK9"/>
<feature type="domain" description="Phage capsid-like C-terminal" evidence="3">
    <location>
        <begin position="132"/>
        <end position="417"/>
    </location>
</feature>
<dbReference type="SUPFAM" id="SSF56563">
    <property type="entry name" value="Major capsid protein gp5"/>
    <property type="match status" value="1"/>
</dbReference>
<proteinExistence type="predicted"/>
<dbReference type="Gene3D" id="3.30.2320.10">
    <property type="entry name" value="hypothetical protein PF0899 domain"/>
    <property type="match status" value="1"/>
</dbReference>
<reference evidence="4 5" key="1">
    <citation type="submission" date="2020-08" db="EMBL/GenBank/DDBJ databases">
        <title>Genomic Encyclopedia of Type Strains, Phase IV (KMG-IV): sequencing the most valuable type-strain genomes for metagenomic binning, comparative biology and taxonomic classification.</title>
        <authorList>
            <person name="Goeker M."/>
        </authorList>
    </citation>
    <scope>NUCLEOTIDE SEQUENCE [LARGE SCALE GENOMIC DNA]</scope>
    <source>
        <strain evidence="4 5">DSM 4737</strain>
    </source>
</reference>
<keyword evidence="5" id="KW-1185">Reference proteome</keyword>
<feature type="compositionally biased region" description="Low complexity" evidence="2">
    <location>
        <begin position="79"/>
        <end position="90"/>
    </location>
</feature>
<gene>
    <name evidence="4" type="ORF">GGR13_002492</name>
</gene>
<comment type="subcellular location">
    <subcellularLocation>
        <location evidence="1">Virion</location>
    </subcellularLocation>
</comment>
<evidence type="ECO:0000256" key="1">
    <source>
        <dbReference type="ARBA" id="ARBA00004328"/>
    </source>
</evidence>
<evidence type="ECO:0000259" key="3">
    <source>
        <dbReference type="Pfam" id="PF05065"/>
    </source>
</evidence>
<dbReference type="InterPro" id="IPR024455">
    <property type="entry name" value="Phage_capsid"/>
</dbReference>